<dbReference type="Proteomes" id="UP000675882">
    <property type="component" value="Unassembled WGS sequence"/>
</dbReference>
<organism evidence="1 2">
    <name type="scientific">Candidatus Nitrotoga fabula</name>
    <dbReference type="NCBI Taxonomy" id="2182327"/>
    <lineage>
        <taxon>Bacteria</taxon>
        <taxon>Pseudomonadati</taxon>
        <taxon>Pseudomonadota</taxon>
        <taxon>Betaproteobacteria</taxon>
        <taxon>Nitrosomonadales</taxon>
        <taxon>Gallionellaceae</taxon>
        <taxon>Candidatus Nitrotoga</taxon>
    </lineage>
</organism>
<sequence>MASLAELRQPAAKGNPQYGLAAFYGLRSVGAVVIAHCRRLFQQIAGIFAECNRGSRL</sequence>
<evidence type="ECO:0000313" key="2">
    <source>
        <dbReference type="Proteomes" id="UP000675882"/>
    </source>
</evidence>
<accession>A0A916BFB4</accession>
<dbReference type="EMBL" id="CAJNBL010000007">
    <property type="protein sequence ID" value="CAE6701240.1"/>
    <property type="molecule type" value="Genomic_DNA"/>
</dbReference>
<name>A0A916BFB4_9PROT</name>
<keyword evidence="2" id="KW-1185">Reference proteome</keyword>
<reference evidence="1" key="1">
    <citation type="submission" date="2021-02" db="EMBL/GenBank/DDBJ databases">
        <authorList>
            <person name="Han P."/>
        </authorList>
    </citation>
    <scope>NUCLEOTIDE SEQUENCE</scope>
    <source>
        <strain evidence="1">Candidatus Nitrotoga sp. ZN8</strain>
    </source>
</reference>
<dbReference type="AlphaFoldDB" id="A0A916BFB4"/>
<proteinExistence type="predicted"/>
<comment type="caution">
    <text evidence="1">The sequence shown here is derived from an EMBL/GenBank/DDBJ whole genome shotgun (WGS) entry which is preliminary data.</text>
</comment>
<protein>
    <submittedName>
        <fullName evidence="1">Uncharacterized protein</fullName>
    </submittedName>
</protein>
<evidence type="ECO:0000313" key="1">
    <source>
        <dbReference type="EMBL" id="CAE6701240.1"/>
    </source>
</evidence>
<gene>
    <name evidence="1" type="ORF">NTGZN8_150054</name>
</gene>